<keyword evidence="4" id="KW-0540">Nuclease</keyword>
<dbReference type="PROSITE" id="PS50158">
    <property type="entry name" value="ZF_CCHC"/>
    <property type="match status" value="1"/>
</dbReference>
<dbReference type="Pfam" id="PF24626">
    <property type="entry name" value="SH3_Tf2-1"/>
    <property type="match status" value="1"/>
</dbReference>
<dbReference type="GO" id="GO:0015074">
    <property type="term" value="P:DNA integration"/>
    <property type="evidence" value="ECO:0007669"/>
    <property type="project" value="InterPro"/>
</dbReference>
<evidence type="ECO:0000313" key="13">
    <source>
        <dbReference type="EMBL" id="KAG7559493.1"/>
    </source>
</evidence>
<keyword evidence="8" id="KW-0479">Metal-binding</keyword>
<gene>
    <name evidence="13" type="ORF">ISN45_Aa05g010850</name>
</gene>
<dbReference type="CDD" id="cd01647">
    <property type="entry name" value="RT_LTR"/>
    <property type="match status" value="1"/>
</dbReference>
<dbReference type="InterPro" id="IPR001878">
    <property type="entry name" value="Znf_CCHC"/>
</dbReference>
<dbReference type="CDD" id="cd00303">
    <property type="entry name" value="retropepsin_like"/>
    <property type="match status" value="1"/>
</dbReference>
<dbReference type="InterPro" id="IPR041373">
    <property type="entry name" value="RT_RNaseH"/>
</dbReference>
<evidence type="ECO:0000256" key="2">
    <source>
        <dbReference type="ARBA" id="ARBA00022679"/>
    </source>
</evidence>
<evidence type="ECO:0000259" key="10">
    <source>
        <dbReference type="PROSITE" id="PS50158"/>
    </source>
</evidence>
<dbReference type="Pfam" id="PF03732">
    <property type="entry name" value="Retrotrans_gag"/>
    <property type="match status" value="1"/>
</dbReference>
<dbReference type="InterPro" id="IPR041588">
    <property type="entry name" value="Integrase_H2C2"/>
</dbReference>
<dbReference type="FunFam" id="3.10.10.10:FF:000007">
    <property type="entry name" value="Retrovirus-related Pol polyprotein from transposon 17.6-like Protein"/>
    <property type="match status" value="1"/>
</dbReference>
<keyword evidence="8" id="KW-0862">Zinc</keyword>
<keyword evidence="6" id="KW-0378">Hydrolase</keyword>
<dbReference type="Pfam" id="PF17917">
    <property type="entry name" value="RT_RNaseH"/>
    <property type="match status" value="1"/>
</dbReference>
<dbReference type="InterPro" id="IPR001584">
    <property type="entry name" value="Integrase_cat-core"/>
</dbReference>
<keyword evidence="2" id="KW-0808">Transferase</keyword>
<dbReference type="GO" id="GO:0008233">
    <property type="term" value="F:peptidase activity"/>
    <property type="evidence" value="ECO:0007669"/>
    <property type="project" value="UniProtKB-KW"/>
</dbReference>
<protein>
    <submittedName>
        <fullName evidence="13">Zinc finger CCHC-type</fullName>
    </submittedName>
</protein>
<dbReference type="FunFam" id="1.10.340.70:FF:000001">
    <property type="entry name" value="Retrovirus-related Pol polyprotein from transposon gypsy-like Protein"/>
    <property type="match status" value="1"/>
</dbReference>
<dbReference type="GO" id="GO:0003676">
    <property type="term" value="F:nucleic acid binding"/>
    <property type="evidence" value="ECO:0007669"/>
    <property type="project" value="InterPro"/>
</dbReference>
<evidence type="ECO:0000256" key="6">
    <source>
        <dbReference type="ARBA" id="ARBA00022801"/>
    </source>
</evidence>
<dbReference type="Pfam" id="PF00078">
    <property type="entry name" value="RVT_1"/>
    <property type="match status" value="1"/>
</dbReference>
<dbReference type="SMART" id="SM00343">
    <property type="entry name" value="ZnF_C2HC"/>
    <property type="match status" value="2"/>
</dbReference>
<dbReference type="GO" id="GO:0008270">
    <property type="term" value="F:zinc ion binding"/>
    <property type="evidence" value="ECO:0007669"/>
    <property type="project" value="UniProtKB-KW"/>
</dbReference>
<comment type="caution">
    <text evidence="13">The sequence shown here is derived from an EMBL/GenBank/DDBJ whole genome shotgun (WGS) entry which is preliminary data.</text>
</comment>
<dbReference type="InterPro" id="IPR000477">
    <property type="entry name" value="RT_dom"/>
</dbReference>
<feature type="compositionally biased region" description="Low complexity" evidence="9">
    <location>
        <begin position="1190"/>
        <end position="1203"/>
    </location>
</feature>
<dbReference type="GO" id="GO:0004519">
    <property type="term" value="F:endonuclease activity"/>
    <property type="evidence" value="ECO:0007669"/>
    <property type="project" value="UniProtKB-KW"/>
</dbReference>
<evidence type="ECO:0000256" key="8">
    <source>
        <dbReference type="PROSITE-ProRule" id="PRU00047"/>
    </source>
</evidence>
<proteinExistence type="predicted"/>
<dbReference type="FunFam" id="3.30.420.10:FF:000032">
    <property type="entry name" value="Retrovirus-related Pol polyprotein from transposon 297-like Protein"/>
    <property type="match status" value="1"/>
</dbReference>
<accession>A0A8T1ZLA2</accession>
<dbReference type="GO" id="GO:0006508">
    <property type="term" value="P:proteolysis"/>
    <property type="evidence" value="ECO:0007669"/>
    <property type="project" value="UniProtKB-KW"/>
</dbReference>
<keyword evidence="7" id="KW-0695">RNA-directed DNA polymerase</keyword>
<feature type="compositionally biased region" description="Basic and acidic residues" evidence="9">
    <location>
        <begin position="990"/>
        <end position="1011"/>
    </location>
</feature>
<keyword evidence="14" id="KW-1185">Reference proteome</keyword>
<evidence type="ECO:0000259" key="11">
    <source>
        <dbReference type="PROSITE" id="PS50878"/>
    </source>
</evidence>
<organism evidence="13 14">
    <name type="scientific">Arabidopsis thaliana x Arabidopsis arenosa</name>
    <dbReference type="NCBI Taxonomy" id="1240361"/>
    <lineage>
        <taxon>Eukaryota</taxon>
        <taxon>Viridiplantae</taxon>
        <taxon>Streptophyta</taxon>
        <taxon>Embryophyta</taxon>
        <taxon>Tracheophyta</taxon>
        <taxon>Spermatophyta</taxon>
        <taxon>Magnoliopsida</taxon>
        <taxon>eudicotyledons</taxon>
        <taxon>Gunneridae</taxon>
        <taxon>Pentapetalae</taxon>
        <taxon>rosids</taxon>
        <taxon>malvids</taxon>
        <taxon>Brassicales</taxon>
        <taxon>Brassicaceae</taxon>
        <taxon>Camelineae</taxon>
        <taxon>Arabidopsis</taxon>
    </lineage>
</organism>
<feature type="region of interest" description="Disordered" evidence="9">
    <location>
        <begin position="1183"/>
        <end position="1230"/>
    </location>
</feature>
<dbReference type="CDD" id="cd09274">
    <property type="entry name" value="RNase_HI_RT_Ty3"/>
    <property type="match status" value="1"/>
</dbReference>
<dbReference type="FunFam" id="3.30.70.270:FF:000020">
    <property type="entry name" value="Transposon Tf2-6 polyprotein-like Protein"/>
    <property type="match status" value="1"/>
</dbReference>
<feature type="compositionally biased region" description="Basic residues" evidence="9">
    <location>
        <begin position="961"/>
        <end position="978"/>
    </location>
</feature>
<evidence type="ECO:0000313" key="14">
    <source>
        <dbReference type="Proteomes" id="UP000694240"/>
    </source>
</evidence>
<dbReference type="PROSITE" id="PS50878">
    <property type="entry name" value="RT_POL"/>
    <property type="match status" value="1"/>
</dbReference>
<feature type="region of interest" description="Disordered" evidence="9">
    <location>
        <begin position="1452"/>
        <end position="1475"/>
    </location>
</feature>
<evidence type="ECO:0000259" key="12">
    <source>
        <dbReference type="PROSITE" id="PS50994"/>
    </source>
</evidence>
<evidence type="ECO:0000256" key="1">
    <source>
        <dbReference type="ARBA" id="ARBA00022670"/>
    </source>
</evidence>
<evidence type="ECO:0000256" key="7">
    <source>
        <dbReference type="ARBA" id="ARBA00022918"/>
    </source>
</evidence>
<feature type="domain" description="Reverse transcriptase" evidence="11">
    <location>
        <begin position="1588"/>
        <end position="1767"/>
    </location>
</feature>
<keyword evidence="3" id="KW-0548">Nucleotidyltransferase</keyword>
<dbReference type="GO" id="GO:0003964">
    <property type="term" value="F:RNA-directed DNA polymerase activity"/>
    <property type="evidence" value="ECO:0007669"/>
    <property type="project" value="UniProtKB-KW"/>
</dbReference>
<dbReference type="InterPro" id="IPR056924">
    <property type="entry name" value="SH3_Tf2-1"/>
</dbReference>
<evidence type="ECO:0000256" key="9">
    <source>
        <dbReference type="SAM" id="MobiDB-lite"/>
    </source>
</evidence>
<dbReference type="Proteomes" id="UP000694240">
    <property type="component" value="Chromosome 10"/>
</dbReference>
<keyword evidence="5" id="KW-0255">Endonuclease</keyword>
<sequence length="2468" mass="283350">MGKRKKPCPIVLPHPFRIYRLAPSNSSVKAALATKSSSRSIPPATDASPVAVVMVPSATGEAFAHPVAASVNATTPSDLDPIIASPPLRRSNQSLQMQSRSQEKASAPPPSSYASVVKPGAGLANIGTPTKHVSSVPFILIPNENIVAAKEKFKDYIFAQFHGPSPYIGRIIGVVNAHWARSGPQIFIHRIGPGTFLLLVTNPRTRAISRIFGTSLATRCLWRLGLQTLLQKSLRLLMLRSLLSSGEFHASFSMMRALLELLLGWRAKSPSPETARKETFEVAKILIEVNLLEELSTKLMFGFSDGRKFQIDVSYSWLPTKCSSCYEFGHASSRCPKVTLSQCPWTVIGDFNQILRSKHHSDFPSADIDLQGVNDFEFALQDNLFEASSNGPAFTWWNHREEVSKHIDHALINEHWATVFLDAFSEFLEPGQSNHAPCLFSVPTLHSVVNKPFKFYYHVVEHPDYSDLVDSEWAASSISESRQFRLVRAIKLLKPRLCLDMNPAKSKLFLGGFDDYKVAVTSNLIGVKLGAFPFRKVNFWRHVFVLPKGFYKKIDSLCSAFIWKNATYSARVARIAWKDICNTKEESGQDIRSLKDFTPVFTLKQVWNVFTRTSSLWVKWLDHNIFGRRNYWHMETSPRLSWTIRKMLEIKSTFEYLIKCQMRNGMKASFWFDSWTSLGPLIDLFGVLCPRELCIRKEATVIEITCEGHWHLPNARSIQAEQLQVCLSNVTPPFASRGSDWFQWKQAPSTFTEKISSKGTWQQIRLVSPRVSWYGDVWLRNQYHAFPLSNDRFGYLLLEGSSAIPTSLLSDASWALNAQSTPHHFASKILKLLLQTSIYFIWIERNSRVFSAQESTFHSTKTLIDRTMRNHLVSFSLEDPLDNISLLGFTLDVLMTHFSNFSRNEREAEMARQMEAMSTMLDEMRDQMATLAVGRERDERINHGHERGNNSTESQGSARIVHQRHHRVPPRHRQHRRNQQQPRMEPYDNPFHDFTDGEQDRQPPARGRNENDLGGLKLRIPPFHGKNDPDAFLEWEKKIDLLFDCQHFSDRKKVRLAATGFHDYAIDWWDQLVTNRKRNRENPVETWEEMMILMRRRFIPSHYHRELHQKLRRLSQGSRNVEDYFQEMEKLMLKADVDEHRDATMARFLSGMNRELQDRMEMQTYDTIEEMLHKAILVEQQLRRKSVTTKPSYPKSEKPSYPSRTDSKPKSEFKPNVSSQDYKGKTEASTSNRNRDIECFRCKGKGHYANKCPNQRAMLMLDSGEIVTEDEKDYDSAPIYDDDEEHAVKGELLVARRVLLSQEKSLEDEQRENLFHTRCHIKDKVCSLIIDGGSCTNVASMTLVKKLNLEMKKHPRPYSLRWLSNQKQTVTHQVLVSLSIGRYEDEILCDVLSMEAGHILLGRPWQYDRRTVHDGYTNKYSFEYQGRKITLAPMSPHEVYLDQLKLEQNQGKNIVSDPLNTSSTKNESESSRKTPLKAFEGKPVRQETLFVRPSEVKHALVTKQPFVLLVFKDALLTNPEPDLPSNVLSLLQEYSDVFPEDSPGGLPPIRGIEHQIDFVPGATLPNRPAYRTNPVETKELQRQVGELLEKGHIRESMSPCAVPVLLVPKKDGSWRMCVDCRAINNITVKYRHPIPRLDDMLDELHGSSVFSKIDLKSGYHQIRMKEGDEWKTAFKTKHGLYEWLVMPFGLTNAPSTFMRLMNHVLRSFIGVFVVVYFDDILVYSKTLDEHVEHLRKVLNVLRKERLFGNFKKCSFCSNDVVFLGFVVSSQGIQVDESKIKAIQDWPSPKTVGEVRSFHGLAGFYRRFVRDFSTIAAPLTEVIKKDVGFKWEQAQEDAFQLLKHKLTHAPLLVLPDFMKTFEIECDASGVGIGAVLMQEKKPIAFFSEKLGGATLNYPTYDKEFYALVRALQTWQHYLWPKEFVIHTDHQSLRHLKSQQKLNKRHARWMEFVETFPYVIQYKQGKENVVADALSRRYTLISTLDAKILGFEMIKGAYATDPDFQEVFLTCEKFAKGKYFRSDGFLFYENRLCIPNSSLRDLLVREAHGGGLMGHFGVVKTLSIVQDHFFWPHMKRDVERICSRCTTCKLAKSKSQGQGMYTPLPIPSAPWTDISMDFVLGLPRTRNGRDSVFVVVDRFSKMAHFIPCHKTDDASNIADLFFKEIVRLHGMPRTIVSDRDTKFLSYFWKTLWSKLGTKLCFSTTCHPQTDGQTEVVNRTLGTLLRTVIKKNLKSWEDCLPHVEFAYNHAVHSTTCFSPFQLVYGFNPLTPLDLTPLPLSERVSMDGKKKAELVKLMHEKAKQNIEHKTEQYRKQANKGRNKKTFEPGDLVWIYLRKERFPEERKSKLLPRVDGPFTILEKINDNAYKIDLQGKYSVSSSFNIADIIPFIADGVDLRTNPFQEERDDMIMDTQALDEVPEEALIVPEGPMTRSKTRKLAGAVWKVLGNIRNKEEDQLTQCTFTSISFVDSS</sequence>
<evidence type="ECO:0000256" key="5">
    <source>
        <dbReference type="ARBA" id="ARBA00022759"/>
    </source>
</evidence>
<feature type="region of interest" description="Disordered" evidence="9">
    <location>
        <begin position="92"/>
        <end position="113"/>
    </location>
</feature>
<name>A0A8T1ZLA2_9BRAS</name>
<evidence type="ECO:0000256" key="4">
    <source>
        <dbReference type="ARBA" id="ARBA00022722"/>
    </source>
</evidence>
<feature type="domain" description="Integrase catalytic" evidence="12">
    <location>
        <begin position="2104"/>
        <end position="2264"/>
    </location>
</feature>
<dbReference type="Pfam" id="PF17921">
    <property type="entry name" value="Integrase_H2C2"/>
    <property type="match status" value="1"/>
</dbReference>
<dbReference type="InterPro" id="IPR005162">
    <property type="entry name" value="Retrotrans_gag_dom"/>
</dbReference>
<keyword evidence="1" id="KW-0645">Protease</keyword>
<dbReference type="EMBL" id="JAEFBK010000010">
    <property type="protein sequence ID" value="KAG7559493.1"/>
    <property type="molecule type" value="Genomic_DNA"/>
</dbReference>
<dbReference type="PANTHER" id="PTHR35046:SF9">
    <property type="entry name" value="RNA-DIRECTED DNA POLYMERASE"/>
    <property type="match status" value="1"/>
</dbReference>
<keyword evidence="8" id="KW-0863">Zinc-finger</keyword>
<dbReference type="PANTHER" id="PTHR35046">
    <property type="entry name" value="ZINC KNUCKLE (CCHC-TYPE) FAMILY PROTEIN"/>
    <property type="match status" value="1"/>
</dbReference>
<feature type="compositionally biased region" description="Polar residues" evidence="9">
    <location>
        <begin position="1216"/>
        <end position="1230"/>
    </location>
</feature>
<dbReference type="PROSITE" id="PS50994">
    <property type="entry name" value="INTEGRASE"/>
    <property type="match status" value="1"/>
</dbReference>
<evidence type="ECO:0000256" key="3">
    <source>
        <dbReference type="ARBA" id="ARBA00022695"/>
    </source>
</evidence>
<dbReference type="Pfam" id="PF00665">
    <property type="entry name" value="rve"/>
    <property type="match status" value="1"/>
</dbReference>
<reference evidence="13 14" key="1">
    <citation type="submission" date="2020-12" db="EMBL/GenBank/DDBJ databases">
        <title>Concerted genomic and epigenomic changes stabilize Arabidopsis allopolyploids.</title>
        <authorList>
            <person name="Chen Z."/>
        </authorList>
    </citation>
    <scope>NUCLEOTIDE SEQUENCE [LARGE SCALE GENOMIC DNA]</scope>
    <source>
        <strain evidence="13">Allo738</strain>
        <tissue evidence="13">Leaf</tissue>
    </source>
</reference>
<feature type="region of interest" description="Disordered" evidence="9">
    <location>
        <begin position="940"/>
        <end position="1021"/>
    </location>
</feature>
<feature type="domain" description="CCHC-type" evidence="10">
    <location>
        <begin position="1239"/>
        <end position="1254"/>
    </location>
</feature>